<dbReference type="AlphaFoldDB" id="A0A7X1B4J1"/>
<comment type="caution">
    <text evidence="3">The sequence shown here is derived from an EMBL/GenBank/DDBJ whole genome shotgun (WGS) entry which is preliminary data.</text>
</comment>
<dbReference type="InterPro" id="IPR001943">
    <property type="entry name" value="UVR_dom"/>
</dbReference>
<evidence type="ECO:0000256" key="1">
    <source>
        <dbReference type="ARBA" id="ARBA00023236"/>
    </source>
</evidence>
<name>A0A7X1B4J1_9BACT</name>
<dbReference type="PIRSF" id="PIRSF015034">
    <property type="entry name" value="YacH"/>
    <property type="match status" value="1"/>
</dbReference>
<dbReference type="Gene3D" id="4.10.860.10">
    <property type="entry name" value="UVR domain"/>
    <property type="match status" value="1"/>
</dbReference>
<gene>
    <name evidence="3" type="ORF">H5P30_20970</name>
</gene>
<sequence length="168" mass="18580">MAKPKQCIHCGKPATIHLTQIVDGEIRKVDLCESCQFKDSMAADFDIEPFAKLAEGVVAAAQKQSGEVHACPKCGCDDGQLQETGRFGCPDCYEAFEPILPDLLGKIQPGLMHEGKVPVHGIRRQATGKKEAELRKQLESAVREERFEDAAVYRDQLRKLEKEKNDGA</sequence>
<proteinExistence type="predicted"/>
<keyword evidence="1" id="KW-0227">DNA damage</keyword>
<dbReference type="RefSeq" id="WP_185694875.1">
    <property type="nucleotide sequence ID" value="NZ_JACHVA010000141.1"/>
</dbReference>
<dbReference type="SUPFAM" id="SSF46600">
    <property type="entry name" value="C-terminal UvrC-binding domain of UvrB"/>
    <property type="match status" value="1"/>
</dbReference>
<dbReference type="EMBL" id="JACHVA010000141">
    <property type="protein sequence ID" value="MBC2604260.1"/>
    <property type="molecule type" value="Genomic_DNA"/>
</dbReference>
<feature type="domain" description="UVR" evidence="2">
    <location>
        <begin position="128"/>
        <end position="163"/>
    </location>
</feature>
<dbReference type="InterPro" id="IPR025542">
    <property type="entry name" value="YacH"/>
</dbReference>
<dbReference type="GO" id="GO:1990170">
    <property type="term" value="P:stress response to cadmium ion"/>
    <property type="evidence" value="ECO:0007669"/>
    <property type="project" value="TreeGrafter"/>
</dbReference>
<dbReference type="GO" id="GO:0046870">
    <property type="term" value="F:cadmium ion binding"/>
    <property type="evidence" value="ECO:0007669"/>
    <property type="project" value="TreeGrafter"/>
</dbReference>
<protein>
    <submittedName>
        <fullName evidence="3">UvrB/UvrC motif-containing protein</fullName>
    </submittedName>
</protein>
<dbReference type="GO" id="GO:0008270">
    <property type="term" value="F:zinc ion binding"/>
    <property type="evidence" value="ECO:0007669"/>
    <property type="project" value="TreeGrafter"/>
</dbReference>
<dbReference type="Proteomes" id="UP000525652">
    <property type="component" value="Unassembled WGS sequence"/>
</dbReference>
<dbReference type="GO" id="GO:0009432">
    <property type="term" value="P:SOS response"/>
    <property type="evidence" value="ECO:0007669"/>
    <property type="project" value="UniProtKB-KW"/>
</dbReference>
<accession>A0A7X1B4J1</accession>
<keyword evidence="1" id="KW-0742">SOS response</keyword>
<dbReference type="PROSITE" id="PS50151">
    <property type="entry name" value="UVR"/>
    <property type="match status" value="1"/>
</dbReference>
<reference evidence="3 4" key="1">
    <citation type="submission" date="2020-07" db="EMBL/GenBank/DDBJ databases">
        <authorList>
            <person name="Feng X."/>
        </authorList>
    </citation>
    <scope>NUCLEOTIDE SEQUENCE [LARGE SCALE GENOMIC DNA]</scope>
    <source>
        <strain evidence="3 4">JCM14086</strain>
    </source>
</reference>
<evidence type="ECO:0000313" key="4">
    <source>
        <dbReference type="Proteomes" id="UP000525652"/>
    </source>
</evidence>
<dbReference type="PANTHER" id="PTHR38430">
    <property type="entry name" value="PROTEIN-ARGININE KINASE ACTIVATOR PROTEIN"/>
    <property type="match status" value="1"/>
</dbReference>
<evidence type="ECO:0000259" key="2">
    <source>
        <dbReference type="PROSITE" id="PS50151"/>
    </source>
</evidence>
<dbReference type="Pfam" id="PF02151">
    <property type="entry name" value="UVR"/>
    <property type="match status" value="1"/>
</dbReference>
<dbReference type="PANTHER" id="PTHR38430:SF1">
    <property type="entry name" value="PROTEIN-ARGININE KINASE ACTIVATOR PROTEIN"/>
    <property type="match status" value="1"/>
</dbReference>
<keyword evidence="4" id="KW-1185">Reference proteome</keyword>
<dbReference type="GO" id="GO:0050897">
    <property type="term" value="F:cobalt ion binding"/>
    <property type="evidence" value="ECO:0007669"/>
    <property type="project" value="TreeGrafter"/>
</dbReference>
<dbReference type="GO" id="GO:0005507">
    <property type="term" value="F:copper ion binding"/>
    <property type="evidence" value="ECO:0007669"/>
    <property type="project" value="TreeGrafter"/>
</dbReference>
<dbReference type="GO" id="GO:1990169">
    <property type="term" value="P:stress response to copper ion"/>
    <property type="evidence" value="ECO:0007669"/>
    <property type="project" value="TreeGrafter"/>
</dbReference>
<evidence type="ECO:0000313" key="3">
    <source>
        <dbReference type="EMBL" id="MBC2604260.1"/>
    </source>
</evidence>
<dbReference type="InterPro" id="IPR036876">
    <property type="entry name" value="UVR_dom_sf"/>
</dbReference>
<organism evidence="3 4">
    <name type="scientific">Puniceicoccus vermicola</name>
    <dbReference type="NCBI Taxonomy" id="388746"/>
    <lineage>
        <taxon>Bacteria</taxon>
        <taxon>Pseudomonadati</taxon>
        <taxon>Verrucomicrobiota</taxon>
        <taxon>Opitutia</taxon>
        <taxon>Puniceicoccales</taxon>
        <taxon>Puniceicoccaceae</taxon>
        <taxon>Puniceicoccus</taxon>
    </lineage>
</organism>